<dbReference type="Gene3D" id="3.30.479.30">
    <property type="entry name" value="Band 7 domain"/>
    <property type="match status" value="1"/>
</dbReference>
<evidence type="ECO:0000256" key="6">
    <source>
        <dbReference type="PIRNR" id="PIRNR005651"/>
    </source>
</evidence>
<dbReference type="CDD" id="cd03405">
    <property type="entry name" value="SPFH_HflC"/>
    <property type="match status" value="1"/>
</dbReference>
<dbReference type="Proteomes" id="UP000188912">
    <property type="component" value="Chromosome"/>
</dbReference>
<sequence>MQQSRFFMFIGFCIAAVVTLWLSVFIVYPRQQVAVKRFGQIVRVEPQPGLYFKLPFVDQTVIVDDRLRRYDLPTKTVQVRGGRFYEVDAFFIYRITDARAFLQKVKSGRPAVAEVANLAPRFDDALQAVYGLRAFNAALSSERNDMMREVQEQVVKDANELGITIVDARIRKTDLTQEASASTFDRMKQERSAVAEQLRANGRLEKERIIARADREAEEIVAVASRDSKILRGEGNAEKMRIIREAIGDNPEFYNFWRSMEAYKKVKDVPMVLTPDAPFFRYLFQPPAAAGVR</sequence>
<proteinExistence type="inferred from homology"/>
<reference evidence="9 10" key="2">
    <citation type="journal article" date="2016" name="Sci. Rep.">
        <title>The genome of Rhizobiales bacteria in predatory ants reveals urease gene functions but no genes for nitrogen fixation.</title>
        <authorList>
            <person name="Neuvonen M.M."/>
            <person name="Tamarit D."/>
            <person name="Naslund K."/>
            <person name="Liebig J."/>
            <person name="Feldhaar H."/>
            <person name="Moran N.A."/>
            <person name="Guy L."/>
            <person name="Andersson S.G."/>
        </authorList>
    </citation>
    <scope>NUCLEOTIDE SEQUENCE [LARGE SCALE GENOMIC DNA]</scope>
    <source>
        <strain evidence="9 10">Hsal</strain>
    </source>
</reference>
<dbReference type="EMBL" id="CP017315">
    <property type="protein sequence ID" value="AQS41982.1"/>
    <property type="molecule type" value="Genomic_DNA"/>
</dbReference>
<feature type="transmembrane region" description="Helical" evidence="7">
    <location>
        <begin position="6"/>
        <end position="28"/>
    </location>
</feature>
<protein>
    <recommendedName>
        <fullName evidence="6">Protein HflC</fullName>
    </recommendedName>
</protein>
<accession>A0A1U9JVS7</accession>
<dbReference type="SMART" id="SM00244">
    <property type="entry name" value="PHB"/>
    <property type="match status" value="1"/>
</dbReference>
<keyword evidence="10" id="KW-1185">Reference proteome</keyword>
<organism evidence="9 10">
    <name type="scientific">Candidatus Tokpelaia hoelldobleri</name>
    <dbReference type="NCBI Taxonomy" id="1902579"/>
    <lineage>
        <taxon>Bacteria</taxon>
        <taxon>Pseudomonadati</taxon>
        <taxon>Pseudomonadota</taxon>
        <taxon>Alphaproteobacteria</taxon>
        <taxon>Hyphomicrobiales</taxon>
        <taxon>Candidatus Tokpelaia</taxon>
    </lineage>
</organism>
<name>A0A1U9JVS7_9HYPH</name>
<dbReference type="InterPro" id="IPR001107">
    <property type="entry name" value="Band_7"/>
</dbReference>
<dbReference type="PANTHER" id="PTHR42911">
    <property type="entry name" value="MODULATOR OF FTSH PROTEASE HFLC"/>
    <property type="match status" value="1"/>
</dbReference>
<dbReference type="GO" id="GO:0016020">
    <property type="term" value="C:membrane"/>
    <property type="evidence" value="ECO:0007669"/>
    <property type="project" value="UniProtKB-SubCell"/>
</dbReference>
<evidence type="ECO:0000313" key="10">
    <source>
        <dbReference type="Proteomes" id="UP000188912"/>
    </source>
</evidence>
<dbReference type="InterPro" id="IPR010200">
    <property type="entry name" value="HflC"/>
</dbReference>
<evidence type="ECO:0000313" key="9">
    <source>
        <dbReference type="EMBL" id="AQS41982.1"/>
    </source>
</evidence>
<dbReference type="InterPro" id="IPR036013">
    <property type="entry name" value="Band_7/SPFH_dom_sf"/>
</dbReference>
<dbReference type="AlphaFoldDB" id="A0A1U9JVS7"/>
<dbReference type="PANTHER" id="PTHR42911:SF1">
    <property type="entry name" value="MODULATOR OF FTSH PROTEASE HFLC"/>
    <property type="match status" value="1"/>
</dbReference>
<evidence type="ECO:0000256" key="1">
    <source>
        <dbReference type="ARBA" id="ARBA00004167"/>
    </source>
</evidence>
<keyword evidence="5 7" id="KW-0472">Membrane</keyword>
<evidence type="ECO:0000256" key="2">
    <source>
        <dbReference type="ARBA" id="ARBA00007862"/>
    </source>
</evidence>
<evidence type="ECO:0000256" key="7">
    <source>
        <dbReference type="SAM" id="Phobius"/>
    </source>
</evidence>
<feature type="domain" description="Band 7" evidence="8">
    <location>
        <begin position="22"/>
        <end position="187"/>
    </location>
</feature>
<dbReference type="Pfam" id="PF01145">
    <property type="entry name" value="Band_7"/>
    <property type="match status" value="1"/>
</dbReference>
<comment type="subcellular location">
    <subcellularLocation>
        <location evidence="1">Membrane</location>
        <topology evidence="1">Single-pass membrane protein</topology>
    </subcellularLocation>
</comment>
<dbReference type="KEGG" id="thd:BHV28_12980"/>
<comment type="similarity">
    <text evidence="2 6">Belongs to the band 7/mec-2 family. HflC subfamily.</text>
</comment>
<evidence type="ECO:0000256" key="3">
    <source>
        <dbReference type="ARBA" id="ARBA00022692"/>
    </source>
</evidence>
<dbReference type="SUPFAM" id="SSF117892">
    <property type="entry name" value="Band 7/SPFH domain"/>
    <property type="match status" value="1"/>
</dbReference>
<keyword evidence="4 7" id="KW-1133">Transmembrane helix</keyword>
<dbReference type="STRING" id="1902579.BHV28_12980"/>
<keyword evidence="3 7" id="KW-0812">Transmembrane</keyword>
<evidence type="ECO:0000259" key="8">
    <source>
        <dbReference type="SMART" id="SM00244"/>
    </source>
</evidence>
<evidence type="ECO:0000256" key="4">
    <source>
        <dbReference type="ARBA" id="ARBA00022989"/>
    </source>
</evidence>
<evidence type="ECO:0000256" key="5">
    <source>
        <dbReference type="ARBA" id="ARBA00023136"/>
    </source>
</evidence>
<comment type="function">
    <text evidence="6">HflC and HflK could regulate a protease.</text>
</comment>
<dbReference type="PIRSF" id="PIRSF005651">
    <property type="entry name" value="HflC"/>
    <property type="match status" value="1"/>
</dbReference>
<gene>
    <name evidence="9" type="primary">hlfC</name>
    <name evidence="9" type="ORF">BHV28_12980</name>
</gene>
<reference evidence="9 10" key="1">
    <citation type="journal article" date="2010" name="Science">
        <title>Genomic comparison of the ants Camponotus floridanus and Harpegnathos saltator.</title>
        <authorList>
            <person name="Bonasio R."/>
            <person name="Zhang G."/>
            <person name="Ye C."/>
            <person name="Mutti N.S."/>
            <person name="Fang X."/>
            <person name="Qin N."/>
            <person name="Donahue G."/>
            <person name="Yang P."/>
            <person name="Li Q."/>
            <person name="Li C."/>
            <person name="Zhang P."/>
            <person name="Huang Z."/>
            <person name="Berger S.L."/>
            <person name="Reinberg D."/>
            <person name="Wang J."/>
            <person name="Liebig J."/>
        </authorList>
    </citation>
    <scope>NUCLEOTIDE SEQUENCE [LARGE SCALE GENOMIC DNA]</scope>
    <source>
        <strain evidence="9 10">Hsal</strain>
    </source>
</reference>